<evidence type="ECO:0000259" key="13">
    <source>
        <dbReference type="PROSITE" id="PS50885"/>
    </source>
</evidence>
<dbReference type="CDD" id="cd06225">
    <property type="entry name" value="HAMP"/>
    <property type="match status" value="1"/>
</dbReference>
<evidence type="ECO:0000313" key="14">
    <source>
        <dbReference type="EMBL" id="SEG91107.1"/>
    </source>
</evidence>
<dbReference type="RefSeq" id="WP_235018333.1">
    <property type="nucleotide sequence ID" value="NZ_FNVO01000028.1"/>
</dbReference>
<dbReference type="GO" id="GO:0005886">
    <property type="term" value="C:plasma membrane"/>
    <property type="evidence" value="ECO:0007669"/>
    <property type="project" value="UniProtKB-SubCell"/>
</dbReference>
<dbReference type="EC" id="2.7.13.3" evidence="3"/>
<dbReference type="Pfam" id="PF00672">
    <property type="entry name" value="HAMP"/>
    <property type="match status" value="1"/>
</dbReference>
<accession>A0A1H6E0P8</accession>
<keyword evidence="7 14" id="KW-0418">Kinase</keyword>
<dbReference type="Gene3D" id="1.10.287.130">
    <property type="match status" value="1"/>
</dbReference>
<protein>
    <recommendedName>
        <fullName evidence="3">histidine kinase</fullName>
        <ecNumber evidence="3">2.7.13.3</ecNumber>
    </recommendedName>
</protein>
<evidence type="ECO:0000256" key="5">
    <source>
        <dbReference type="ARBA" id="ARBA00022679"/>
    </source>
</evidence>
<organism evidence="14 15">
    <name type="scientific">Thermomonospora echinospora</name>
    <dbReference type="NCBI Taxonomy" id="1992"/>
    <lineage>
        <taxon>Bacteria</taxon>
        <taxon>Bacillati</taxon>
        <taxon>Actinomycetota</taxon>
        <taxon>Actinomycetes</taxon>
        <taxon>Streptosporangiales</taxon>
        <taxon>Thermomonosporaceae</taxon>
        <taxon>Thermomonospora</taxon>
    </lineage>
</organism>
<dbReference type="Pfam" id="PF00512">
    <property type="entry name" value="HisKA"/>
    <property type="match status" value="1"/>
</dbReference>
<dbReference type="PANTHER" id="PTHR45436:SF5">
    <property type="entry name" value="SENSOR HISTIDINE KINASE TRCS"/>
    <property type="match status" value="1"/>
</dbReference>
<dbReference type="PANTHER" id="PTHR45436">
    <property type="entry name" value="SENSOR HISTIDINE KINASE YKOH"/>
    <property type="match status" value="1"/>
</dbReference>
<dbReference type="SMART" id="SM00304">
    <property type="entry name" value="HAMP"/>
    <property type="match status" value="1"/>
</dbReference>
<proteinExistence type="predicted"/>
<evidence type="ECO:0000256" key="7">
    <source>
        <dbReference type="ARBA" id="ARBA00022777"/>
    </source>
</evidence>
<dbReference type="InterPro" id="IPR003660">
    <property type="entry name" value="HAMP_dom"/>
</dbReference>
<dbReference type="CDD" id="cd00082">
    <property type="entry name" value="HisKA"/>
    <property type="match status" value="1"/>
</dbReference>
<feature type="domain" description="HAMP" evidence="13">
    <location>
        <begin position="180"/>
        <end position="233"/>
    </location>
</feature>
<keyword evidence="6 11" id="KW-0812">Transmembrane</keyword>
<dbReference type="Pfam" id="PF02518">
    <property type="entry name" value="HATPase_c"/>
    <property type="match status" value="1"/>
</dbReference>
<evidence type="ECO:0000256" key="1">
    <source>
        <dbReference type="ARBA" id="ARBA00000085"/>
    </source>
</evidence>
<dbReference type="InterPro" id="IPR005467">
    <property type="entry name" value="His_kinase_dom"/>
</dbReference>
<keyword evidence="5" id="KW-0808">Transferase</keyword>
<evidence type="ECO:0000256" key="2">
    <source>
        <dbReference type="ARBA" id="ARBA00004236"/>
    </source>
</evidence>
<dbReference type="SUPFAM" id="SSF47384">
    <property type="entry name" value="Homodimeric domain of signal transducing histidine kinase"/>
    <property type="match status" value="1"/>
</dbReference>
<dbReference type="InterPro" id="IPR003661">
    <property type="entry name" value="HisK_dim/P_dom"/>
</dbReference>
<evidence type="ECO:0000256" key="8">
    <source>
        <dbReference type="ARBA" id="ARBA00022989"/>
    </source>
</evidence>
<dbReference type="Gene3D" id="3.30.565.10">
    <property type="entry name" value="Histidine kinase-like ATPase, C-terminal domain"/>
    <property type="match status" value="1"/>
</dbReference>
<evidence type="ECO:0000313" key="15">
    <source>
        <dbReference type="Proteomes" id="UP000236723"/>
    </source>
</evidence>
<keyword evidence="15" id="KW-1185">Reference proteome</keyword>
<keyword evidence="8 11" id="KW-1133">Transmembrane helix</keyword>
<keyword evidence="9" id="KW-0902">Two-component regulatory system</keyword>
<evidence type="ECO:0000256" key="6">
    <source>
        <dbReference type="ARBA" id="ARBA00022692"/>
    </source>
</evidence>
<dbReference type="Proteomes" id="UP000236723">
    <property type="component" value="Unassembled WGS sequence"/>
</dbReference>
<evidence type="ECO:0000256" key="10">
    <source>
        <dbReference type="ARBA" id="ARBA00023136"/>
    </source>
</evidence>
<dbReference type="GO" id="GO:0000155">
    <property type="term" value="F:phosphorelay sensor kinase activity"/>
    <property type="evidence" value="ECO:0007669"/>
    <property type="project" value="InterPro"/>
</dbReference>
<dbReference type="SUPFAM" id="SSF55874">
    <property type="entry name" value="ATPase domain of HSP90 chaperone/DNA topoisomerase II/histidine kinase"/>
    <property type="match status" value="1"/>
</dbReference>
<sequence length="453" mass="49551">MHEIKTTWSLRTRLALLAGGVMALVCLLVSALVVFGVRNRAADYRKTRDTQVALSVMRLIERRSLPPLLPEQDGISIQVLDSRGRVVSGTANLAHKPPMADFQPPESADLASRKLCPPRGLRDCMNVVVLRVYQSEGDWTVYTANRTIPWYVSSGTVVFLASISLLLVLLTAVGASHTVHKTLVPVEAIRAELAEITASDTGRRVPVPESHDEIRQLADTVNATLQRLDAALVQMRRFTSDASHDLRSPITAARAQVEEALRYPEETDWHEMATQVLASLDRLQAIVTDLLELTALDTGAHRAMDYVNLGTLVSAEIDRRPGRVPIHTHLDSDVIVRGDPLRLARLLVNLLDNAERYAASKVDIIVRSENGTAVLEVRDDGAGIPPEHRETVFQRFARLDTARNRASGGTGLGLPIARQTAHAHGGTLVAEDSPRGARLVLRLPQTTPPKPPG</sequence>
<dbReference type="SMART" id="SM00388">
    <property type="entry name" value="HisKA"/>
    <property type="match status" value="1"/>
</dbReference>
<feature type="transmembrane region" description="Helical" evidence="11">
    <location>
        <begin position="14"/>
        <end position="37"/>
    </location>
</feature>
<reference evidence="15" key="1">
    <citation type="submission" date="2016-10" db="EMBL/GenBank/DDBJ databases">
        <authorList>
            <person name="Varghese N."/>
            <person name="Submissions S."/>
        </authorList>
    </citation>
    <scope>NUCLEOTIDE SEQUENCE [LARGE SCALE GENOMIC DNA]</scope>
    <source>
        <strain evidence="15">DSM 43163</strain>
    </source>
</reference>
<dbReference type="InterPro" id="IPR036890">
    <property type="entry name" value="HATPase_C_sf"/>
</dbReference>
<dbReference type="InterPro" id="IPR050428">
    <property type="entry name" value="TCS_sensor_his_kinase"/>
</dbReference>
<evidence type="ECO:0000256" key="11">
    <source>
        <dbReference type="SAM" id="Phobius"/>
    </source>
</evidence>
<dbReference type="PROSITE" id="PS50885">
    <property type="entry name" value="HAMP"/>
    <property type="match status" value="1"/>
</dbReference>
<comment type="subcellular location">
    <subcellularLocation>
        <location evidence="2">Cell membrane</location>
    </subcellularLocation>
</comment>
<dbReference type="SMART" id="SM00387">
    <property type="entry name" value="HATPase_c"/>
    <property type="match status" value="1"/>
</dbReference>
<feature type="transmembrane region" description="Helical" evidence="11">
    <location>
        <begin position="150"/>
        <end position="173"/>
    </location>
</feature>
<evidence type="ECO:0000256" key="4">
    <source>
        <dbReference type="ARBA" id="ARBA00022553"/>
    </source>
</evidence>
<feature type="domain" description="Histidine kinase" evidence="12">
    <location>
        <begin position="241"/>
        <end position="447"/>
    </location>
</feature>
<dbReference type="EMBL" id="FNVO01000028">
    <property type="protein sequence ID" value="SEG91107.1"/>
    <property type="molecule type" value="Genomic_DNA"/>
</dbReference>
<dbReference type="PRINTS" id="PR00344">
    <property type="entry name" value="BCTRLSENSOR"/>
</dbReference>
<evidence type="ECO:0000256" key="9">
    <source>
        <dbReference type="ARBA" id="ARBA00023012"/>
    </source>
</evidence>
<evidence type="ECO:0000256" key="3">
    <source>
        <dbReference type="ARBA" id="ARBA00012438"/>
    </source>
</evidence>
<dbReference type="PROSITE" id="PS50109">
    <property type="entry name" value="HIS_KIN"/>
    <property type="match status" value="1"/>
</dbReference>
<dbReference type="InterPro" id="IPR004358">
    <property type="entry name" value="Sig_transdc_His_kin-like_C"/>
</dbReference>
<dbReference type="InterPro" id="IPR003594">
    <property type="entry name" value="HATPase_dom"/>
</dbReference>
<keyword evidence="10 11" id="KW-0472">Membrane</keyword>
<dbReference type="AlphaFoldDB" id="A0A1H6E0P8"/>
<evidence type="ECO:0000259" key="12">
    <source>
        <dbReference type="PROSITE" id="PS50109"/>
    </source>
</evidence>
<comment type="catalytic activity">
    <reaction evidence="1">
        <text>ATP + protein L-histidine = ADP + protein N-phospho-L-histidine.</text>
        <dbReference type="EC" id="2.7.13.3"/>
    </reaction>
</comment>
<name>A0A1H6E0P8_9ACTN</name>
<gene>
    <name evidence="14" type="ORF">SAMN04489712_12838</name>
</gene>
<dbReference type="InterPro" id="IPR036097">
    <property type="entry name" value="HisK_dim/P_sf"/>
</dbReference>
<keyword evidence="4" id="KW-0597">Phosphoprotein</keyword>